<keyword evidence="1" id="KW-0732">Signal</keyword>
<evidence type="ECO:0000313" key="3">
    <source>
        <dbReference type="Proteomes" id="UP000232003"/>
    </source>
</evidence>
<proteinExistence type="predicted"/>
<feature type="signal peptide" evidence="1">
    <location>
        <begin position="1"/>
        <end position="22"/>
    </location>
</feature>
<dbReference type="OrthoDB" id="9890587at2"/>
<dbReference type="RefSeq" id="WP_157816550.1">
    <property type="nucleotide sequence ID" value="NZ_CAWNNC010000001.1"/>
</dbReference>
<name>A0A2K8ST21_9NOSO</name>
<protein>
    <submittedName>
        <fullName evidence="2">Uncharacterized protein</fullName>
    </submittedName>
</protein>
<evidence type="ECO:0000256" key="1">
    <source>
        <dbReference type="SAM" id="SignalP"/>
    </source>
</evidence>
<keyword evidence="3" id="KW-1185">Reference proteome</keyword>
<dbReference type="Proteomes" id="UP000232003">
    <property type="component" value="Chromosome"/>
</dbReference>
<gene>
    <name evidence="2" type="ORF">COO91_04592</name>
</gene>
<dbReference type="KEGG" id="nfl:COO91_04592"/>
<organism evidence="2 3">
    <name type="scientific">Nostoc flagelliforme CCNUN1</name>
    <dbReference type="NCBI Taxonomy" id="2038116"/>
    <lineage>
        <taxon>Bacteria</taxon>
        <taxon>Bacillati</taxon>
        <taxon>Cyanobacteriota</taxon>
        <taxon>Cyanophyceae</taxon>
        <taxon>Nostocales</taxon>
        <taxon>Nostocaceae</taxon>
        <taxon>Nostoc</taxon>
    </lineage>
</organism>
<reference evidence="2 3" key="1">
    <citation type="submission" date="2017-11" db="EMBL/GenBank/DDBJ databases">
        <title>Complete genome of a free-living desiccation-tolerant cyanobacterium and its photosynthetic adaptation to extreme terrestrial habitat.</title>
        <authorList>
            <person name="Shang J."/>
        </authorList>
    </citation>
    <scope>NUCLEOTIDE SEQUENCE [LARGE SCALE GENOMIC DNA]</scope>
    <source>
        <strain evidence="2 3">CCNUN1</strain>
    </source>
</reference>
<evidence type="ECO:0000313" key="2">
    <source>
        <dbReference type="EMBL" id="AUB38622.1"/>
    </source>
</evidence>
<sequence length="142" mass="15310">MLLRKFFAVTTMTLLASSIIYAKDASESIATAPLPANLDGIWDYTGSLPGSSCYVQGGCTIQITGNAGKYILPRGNTSLFLIDVYSTPNRGKPVITIVQTAQPGTPITYNAALVGRLNDPQTITGFFIDVENNRDTFTLKKQ</sequence>
<dbReference type="EMBL" id="CP024785">
    <property type="protein sequence ID" value="AUB38622.1"/>
    <property type="molecule type" value="Genomic_DNA"/>
</dbReference>
<accession>A0A2K8ST21</accession>
<feature type="chain" id="PRO_5014681605" evidence="1">
    <location>
        <begin position="23"/>
        <end position="142"/>
    </location>
</feature>
<dbReference type="AlphaFoldDB" id="A0A2K8ST21"/>